<comment type="caution">
    <text evidence="10">The sequence shown here is derived from an EMBL/GenBank/DDBJ whole genome shotgun (WGS) entry which is preliminary data.</text>
</comment>
<feature type="coiled-coil region" evidence="6">
    <location>
        <begin position="933"/>
        <end position="960"/>
    </location>
</feature>
<evidence type="ECO:0000259" key="9">
    <source>
        <dbReference type="Pfam" id="PF18741"/>
    </source>
</evidence>
<dbReference type="Gene3D" id="3.40.960.10">
    <property type="entry name" value="VSR Endonuclease"/>
    <property type="match status" value="1"/>
</dbReference>
<dbReference type="InterPro" id="IPR047187">
    <property type="entry name" value="SF1_C_Upf1"/>
</dbReference>
<dbReference type="SUPFAM" id="SSF52540">
    <property type="entry name" value="P-loop containing nucleoside triphosphate hydrolases"/>
    <property type="match status" value="1"/>
</dbReference>
<feature type="domain" description="Restriction endonuclease type II-like" evidence="9">
    <location>
        <begin position="1428"/>
        <end position="1521"/>
    </location>
</feature>
<evidence type="ECO:0000256" key="1">
    <source>
        <dbReference type="ARBA" id="ARBA00007913"/>
    </source>
</evidence>
<dbReference type="Pfam" id="PF18741">
    <property type="entry name" value="MTES_1575"/>
    <property type="match status" value="1"/>
</dbReference>
<dbReference type="GO" id="GO:0016787">
    <property type="term" value="F:hydrolase activity"/>
    <property type="evidence" value="ECO:0007669"/>
    <property type="project" value="UniProtKB-KW"/>
</dbReference>
<evidence type="ECO:0000256" key="6">
    <source>
        <dbReference type="SAM" id="Coils"/>
    </source>
</evidence>
<dbReference type="RefSeq" id="WP_110923077.1">
    <property type="nucleotide sequence ID" value="NZ_QJSU01000004.1"/>
</dbReference>
<dbReference type="InterPro" id="IPR049468">
    <property type="entry name" value="Restrct_endonuc-II-like_dom"/>
</dbReference>
<dbReference type="InterPro" id="IPR041677">
    <property type="entry name" value="DNA2/NAM7_AAA_11"/>
</dbReference>
<evidence type="ECO:0000256" key="4">
    <source>
        <dbReference type="ARBA" id="ARBA00022806"/>
    </source>
</evidence>
<dbReference type="GO" id="GO:0043139">
    <property type="term" value="F:5'-3' DNA helicase activity"/>
    <property type="evidence" value="ECO:0007669"/>
    <property type="project" value="TreeGrafter"/>
</dbReference>
<dbReference type="Pfam" id="PF13087">
    <property type="entry name" value="AAA_12"/>
    <property type="match status" value="1"/>
</dbReference>
<keyword evidence="5" id="KW-0067">ATP-binding</keyword>
<dbReference type="EMBL" id="QJSU01000004">
    <property type="protein sequence ID" value="PYE39432.1"/>
    <property type="molecule type" value="Genomic_DNA"/>
</dbReference>
<sequence>MSIYAQRLASQIEFIKQCALMKKAPTQDFTKHSDFTCTEEQVLNLPGISLNIIDDSSEDVWLRLERLRENPVPQPSSSLLTHWLVFPVKLSDQPSLKEKTSVQPFIDDGLMLADSTEVFTPFEVENSHQNESLDEAPLKTEVYLKDFPDRASLQDEFNDYLKDIWKPWLAEEKLVRQSIALYSSLFMLNQQLQGNLADAQLELVWGVGIATRKSTDDEQSSKQIKYPLLTQSVEITLDQKTMALLIKPTLSTPTLETEPFSIEENQGLAKLLKNSKDFYDSEDVSLSPFLPSSYEPILKSAVTLLDSSGVYQPDHTSADDRKIPKAQNNLIVTDTWVIMARPRSNNIFLQDLNNLSIQLESVTDIDLPSALKAMLTEPATENKETILPAYRGLSMVSGSDSYIGTPAELYFPKAFNDEQVQIIQQLDVHDGVVVQGPPGTGKTHTIANVICHYLALGKRVLVTSMKDPALKVLQGQLPESIRPLAVSLLTSENEGLKQFEHTIKKISSEVSSINREVYKKDIVMFDTQIDTIHAQLASTDHKITAWARLNLDDITIDNETIKPIDAATEVAQNRQLTESFPDKLGIEETFKPRFTHADITALKDARVNLGKDLGYLNKKIPAVAHMPPTNAIKQLHKDLSYLNESQAAEQQGELPSLINDSASTINIAQEITANTSRLTDLLQKIVAAGQRWTTDIQQHLANETKQDIIDHFTILNDEIKALFDERTIYLTKPITIPDDFDKNPELVDAVKNLSEGKKPFGLAGIFGKSAEKKSLESITIVSSAPSSTADWQYISNFITFRKKSQALILRWNALSNELSLPIFEVAPDNLSALHSAVHLYDEIVASNHLQHSIKQALSTIFIGWDVISAAPYDTDILAEIESVLKQHLKRHNLAESLTLKETLLNNLTDCKGAIIEKMTVFITQNIGDPRLSDDQLQTDYQELLNELQRVNNLATDLQTVADVTQLIEDNGAPLWAKKLRFESCHNSQGTCVSDNLQSDNLQPDDLLPDNWQQIWRIGRLTSFIDSIDGRKELVQLAKTRGNLEVNLARLYQEAITKRAWLKVAENATPNVRASLEKYRSAIMRIGKGTGKGAHYYRREAREASAGASAAIPCWIMPHYRISESLPAEFGSFDLVIIDEASQSDLTALPAIMRAKKVLIVGDDKQVSPEGVGLDIEKIRNLMSQYLSNQVPVYRSQMSPDRSIYDLFKVVFADSSVMLKEHFRSVAPIIEFSKREFYNHELIPLRKAKPSERLDPPLIDIYVTDGYRIKGSDINPSEVRFIVDEIKTLVSDLAYKGKTIGVVSLLGNKQAHNIMEILNKELDEAVMTAFDIACGDAKTFQGKERDIMFLSLIVAPGAAHAQTRDTFAQRMNVAASRARDRMYLVRSIELDELSQADHYRAELIKHFQAPFMQDEEEVSDLRDKCESPFETEIFDLLIERGYRVVPQVKAGAYRIDIVVEGENDNSLAIECDGDRYHGPDKWESDMQRQRILERAGWKFWRCFASTFVTRRNEVVQDLLAELERLEIYPITTDTAYSSSYVESRVVTTVDAPQIDIETDIDTNIDSETETDA</sequence>
<gene>
    <name evidence="10" type="ORF">DFP82_104244</name>
</gene>
<keyword evidence="11" id="KW-1185">Reference proteome</keyword>
<dbReference type="Gene3D" id="3.40.50.300">
    <property type="entry name" value="P-loop containing nucleotide triphosphate hydrolases"/>
    <property type="match status" value="3"/>
</dbReference>
<evidence type="ECO:0000259" key="8">
    <source>
        <dbReference type="Pfam" id="PF13087"/>
    </source>
</evidence>
<evidence type="ECO:0000313" key="11">
    <source>
        <dbReference type="Proteomes" id="UP000247746"/>
    </source>
</evidence>
<accession>A0A2V4V044</accession>
<evidence type="ECO:0000256" key="3">
    <source>
        <dbReference type="ARBA" id="ARBA00022801"/>
    </source>
</evidence>
<feature type="domain" description="DNA2/NAM7 helicase helicase" evidence="7">
    <location>
        <begin position="415"/>
        <end position="540"/>
    </location>
</feature>
<protein>
    <submittedName>
        <fullName evidence="10">AAA domain-containing protein</fullName>
    </submittedName>
</protein>
<keyword evidence="6" id="KW-0175">Coiled coil</keyword>
<feature type="domain" description="DNA2/NAM7 helicase-like C-terminal" evidence="8">
    <location>
        <begin position="1212"/>
        <end position="1384"/>
    </location>
</feature>
<name>A0A2V4V044_9GAMM</name>
<dbReference type="InterPro" id="IPR041679">
    <property type="entry name" value="DNA2/NAM7-like_C"/>
</dbReference>
<dbReference type="PANTHER" id="PTHR43788:SF8">
    <property type="entry name" value="DNA-BINDING PROTEIN SMUBP-2"/>
    <property type="match status" value="1"/>
</dbReference>
<dbReference type="CDD" id="cd18808">
    <property type="entry name" value="SF1_C_Upf1"/>
    <property type="match status" value="1"/>
</dbReference>
<dbReference type="InterPro" id="IPR050534">
    <property type="entry name" value="Coronavir_polyprotein_1ab"/>
</dbReference>
<comment type="similarity">
    <text evidence="1">Belongs to the DNA2/NAM7 helicase family.</text>
</comment>
<dbReference type="InterPro" id="IPR011335">
    <property type="entry name" value="Restrct_endonuc-II-like"/>
</dbReference>
<reference evidence="10 11" key="1">
    <citation type="submission" date="2018-06" db="EMBL/GenBank/DDBJ databases">
        <title>Genomic Encyclopedia of Type Strains, Phase III (KMG-III): the genomes of soil and plant-associated and newly described type strains.</title>
        <authorList>
            <person name="Whitman W."/>
        </authorList>
    </citation>
    <scope>NUCLEOTIDE SEQUENCE [LARGE SCALE GENOMIC DNA]</scope>
    <source>
        <strain evidence="10 11">CECT 5889</strain>
    </source>
</reference>
<dbReference type="OrthoDB" id="9757917at2"/>
<keyword evidence="2" id="KW-0547">Nucleotide-binding</keyword>
<dbReference type="PANTHER" id="PTHR43788">
    <property type="entry name" value="DNA2/NAM7 HELICASE FAMILY MEMBER"/>
    <property type="match status" value="1"/>
</dbReference>
<evidence type="ECO:0000313" key="10">
    <source>
        <dbReference type="EMBL" id="PYE39432.1"/>
    </source>
</evidence>
<organism evidence="10 11">
    <name type="scientific">Psychrobacter fozii</name>
    <dbReference type="NCBI Taxonomy" id="198480"/>
    <lineage>
        <taxon>Bacteria</taxon>
        <taxon>Pseudomonadati</taxon>
        <taxon>Pseudomonadota</taxon>
        <taxon>Gammaproteobacteria</taxon>
        <taxon>Moraxellales</taxon>
        <taxon>Moraxellaceae</taxon>
        <taxon>Psychrobacter</taxon>
    </lineage>
</organism>
<keyword evidence="3" id="KW-0378">Hydrolase</keyword>
<keyword evidence="4" id="KW-0347">Helicase</keyword>
<evidence type="ECO:0000259" key="7">
    <source>
        <dbReference type="Pfam" id="PF13086"/>
    </source>
</evidence>
<dbReference type="InterPro" id="IPR027417">
    <property type="entry name" value="P-loop_NTPase"/>
</dbReference>
<dbReference type="Proteomes" id="UP000247746">
    <property type="component" value="Unassembled WGS sequence"/>
</dbReference>
<proteinExistence type="inferred from homology"/>
<evidence type="ECO:0000256" key="2">
    <source>
        <dbReference type="ARBA" id="ARBA00022741"/>
    </source>
</evidence>
<evidence type="ECO:0000256" key="5">
    <source>
        <dbReference type="ARBA" id="ARBA00022840"/>
    </source>
</evidence>
<dbReference type="SUPFAM" id="SSF52980">
    <property type="entry name" value="Restriction endonuclease-like"/>
    <property type="match status" value="1"/>
</dbReference>
<dbReference type="GO" id="GO:0005524">
    <property type="term" value="F:ATP binding"/>
    <property type="evidence" value="ECO:0007669"/>
    <property type="project" value="UniProtKB-KW"/>
</dbReference>
<dbReference type="Pfam" id="PF13086">
    <property type="entry name" value="AAA_11"/>
    <property type="match status" value="1"/>
</dbReference>